<gene>
    <name evidence="2" type="ORF">ACFQKB_13765</name>
</gene>
<reference evidence="3" key="1">
    <citation type="journal article" date="2019" name="Int. J. Syst. Evol. Microbiol.">
        <title>The Global Catalogue of Microorganisms (GCM) 10K type strain sequencing project: providing services to taxonomists for standard genome sequencing and annotation.</title>
        <authorList>
            <consortium name="The Broad Institute Genomics Platform"/>
            <consortium name="The Broad Institute Genome Sequencing Center for Infectious Disease"/>
            <person name="Wu L."/>
            <person name="Ma J."/>
        </authorList>
    </citation>
    <scope>NUCLEOTIDE SEQUENCE [LARGE SCALE GENOMIC DNA]</scope>
    <source>
        <strain evidence="3">JCM 3369</strain>
    </source>
</reference>
<protein>
    <submittedName>
        <fullName evidence="2">Uncharacterized protein</fullName>
    </submittedName>
</protein>
<proteinExistence type="predicted"/>
<organism evidence="2 3">
    <name type="scientific">Actinomadura yumaensis</name>
    <dbReference type="NCBI Taxonomy" id="111807"/>
    <lineage>
        <taxon>Bacteria</taxon>
        <taxon>Bacillati</taxon>
        <taxon>Actinomycetota</taxon>
        <taxon>Actinomycetes</taxon>
        <taxon>Streptosporangiales</taxon>
        <taxon>Thermomonosporaceae</taxon>
        <taxon>Actinomadura</taxon>
    </lineage>
</organism>
<evidence type="ECO:0000313" key="2">
    <source>
        <dbReference type="EMBL" id="MFC6880829.1"/>
    </source>
</evidence>
<evidence type="ECO:0000256" key="1">
    <source>
        <dbReference type="SAM" id="MobiDB-lite"/>
    </source>
</evidence>
<accession>A0ABW2CH20</accession>
<keyword evidence="3" id="KW-1185">Reference proteome</keyword>
<feature type="region of interest" description="Disordered" evidence="1">
    <location>
        <begin position="16"/>
        <end position="40"/>
    </location>
</feature>
<name>A0ABW2CH20_9ACTN</name>
<evidence type="ECO:0000313" key="3">
    <source>
        <dbReference type="Proteomes" id="UP001596380"/>
    </source>
</evidence>
<dbReference type="EMBL" id="JBHSXS010000006">
    <property type="protein sequence ID" value="MFC6880829.1"/>
    <property type="molecule type" value="Genomic_DNA"/>
</dbReference>
<dbReference type="RefSeq" id="WP_302931437.1">
    <property type="nucleotide sequence ID" value="NZ_JBHSXE010000001.1"/>
</dbReference>
<dbReference type="Proteomes" id="UP001596380">
    <property type="component" value="Unassembled WGS sequence"/>
</dbReference>
<sequence>MSNSQILIALQKMRDEQKTVAHPNQGNAPGGSRASRPWTI</sequence>
<comment type="caution">
    <text evidence="2">The sequence shown here is derived from an EMBL/GenBank/DDBJ whole genome shotgun (WGS) entry which is preliminary data.</text>
</comment>